<comment type="similarity">
    <text evidence="2 9">Belongs to the mitochondrial carrier (TC 2.A.29) family.</text>
</comment>
<keyword evidence="7 8" id="KW-0472">Membrane</keyword>
<keyword evidence="3 9" id="KW-0813">Transport</keyword>
<evidence type="ECO:0000256" key="6">
    <source>
        <dbReference type="ARBA" id="ARBA00022989"/>
    </source>
</evidence>
<name>A0AAF0EKZ6_9BASI</name>
<dbReference type="SUPFAM" id="SSF103506">
    <property type="entry name" value="Mitochondrial carrier"/>
    <property type="match status" value="1"/>
</dbReference>
<dbReference type="EMBL" id="CP119893">
    <property type="protein sequence ID" value="WFD26283.1"/>
    <property type="molecule type" value="Genomic_DNA"/>
</dbReference>
<accession>A0AAF0EKZ6</accession>
<feature type="repeat" description="Solcar" evidence="8">
    <location>
        <begin position="7"/>
        <end position="98"/>
    </location>
</feature>
<dbReference type="InterPro" id="IPR023395">
    <property type="entry name" value="MCP_dom_sf"/>
</dbReference>
<evidence type="ECO:0000256" key="9">
    <source>
        <dbReference type="RuleBase" id="RU000488"/>
    </source>
</evidence>
<evidence type="ECO:0000313" key="10">
    <source>
        <dbReference type="EMBL" id="WFD26283.1"/>
    </source>
</evidence>
<evidence type="ECO:0000256" key="7">
    <source>
        <dbReference type="ARBA" id="ARBA00023136"/>
    </source>
</evidence>
<dbReference type="PANTHER" id="PTHR45939:SF1">
    <property type="entry name" value="MITOCHONDRIAL THIAMINE PYROPHOSPHATE CARRIER 1-RELATED"/>
    <property type="match status" value="1"/>
</dbReference>
<keyword evidence="5" id="KW-0677">Repeat</keyword>
<comment type="subcellular location">
    <subcellularLocation>
        <location evidence="1">Membrane</location>
        <topology evidence="1">Multi-pass membrane protein</topology>
    </subcellularLocation>
</comment>
<dbReference type="Pfam" id="PF00153">
    <property type="entry name" value="Mito_carr"/>
    <property type="match status" value="3"/>
</dbReference>
<evidence type="ECO:0000256" key="8">
    <source>
        <dbReference type="PROSITE-ProRule" id="PRU00282"/>
    </source>
</evidence>
<evidence type="ECO:0000256" key="3">
    <source>
        <dbReference type="ARBA" id="ARBA00022448"/>
    </source>
</evidence>
<dbReference type="PROSITE" id="PS50920">
    <property type="entry name" value="SOLCAR"/>
    <property type="match status" value="3"/>
</dbReference>
<keyword evidence="11" id="KW-1185">Reference proteome</keyword>
<dbReference type="PANTHER" id="PTHR45939">
    <property type="entry name" value="PEROXISOMAL MEMBRANE PROTEIN PMP34-RELATED"/>
    <property type="match status" value="1"/>
</dbReference>
<dbReference type="Gene3D" id="1.50.40.10">
    <property type="entry name" value="Mitochondrial carrier domain"/>
    <property type="match status" value="1"/>
</dbReference>
<keyword evidence="6" id="KW-1133">Transmembrane helix</keyword>
<dbReference type="GO" id="GO:0016020">
    <property type="term" value="C:membrane"/>
    <property type="evidence" value="ECO:0007669"/>
    <property type="project" value="UniProtKB-SubCell"/>
</dbReference>
<dbReference type="Proteomes" id="UP001213623">
    <property type="component" value="Chromosome 2"/>
</dbReference>
<sequence>MASQQPLTPFENALAGALGGVFSNAVIYPLDTVKTVIQADKKDAADKHKKQLGIIETLVKIVRTKGPASLYRGFLANMANTFIQQEFAYFYWYTLVRSVYIKRILRSTSVAPTLNVMTELVLGAVAAAFAQLFTTPVGVIATRQQIGGDHHEADNTFTGHIKVIYESDGITGFWRGLKPSLVLTVNPAITYGVFERVKNLILAASGGQMTPAKSFAIGALSKSLATVVTFPYILSKIRLQAKDTPFRDSFHVLGHTYKEKGFFGLYQGMNAQITKAVLSQALLFYFRDYFEIWTRQILALSTKKA</sequence>
<proteinExistence type="inferred from homology"/>
<feature type="repeat" description="Solcar" evidence="8">
    <location>
        <begin position="209"/>
        <end position="293"/>
    </location>
</feature>
<organism evidence="10 11">
    <name type="scientific">Malassezia nana</name>
    <dbReference type="NCBI Taxonomy" id="180528"/>
    <lineage>
        <taxon>Eukaryota</taxon>
        <taxon>Fungi</taxon>
        <taxon>Dikarya</taxon>
        <taxon>Basidiomycota</taxon>
        <taxon>Ustilaginomycotina</taxon>
        <taxon>Malasseziomycetes</taxon>
        <taxon>Malasseziales</taxon>
        <taxon>Malasseziaceae</taxon>
        <taxon>Malassezia</taxon>
    </lineage>
</organism>
<feature type="repeat" description="Solcar" evidence="8">
    <location>
        <begin position="114"/>
        <end position="200"/>
    </location>
</feature>
<keyword evidence="4 8" id="KW-0812">Transmembrane</keyword>
<dbReference type="InterPro" id="IPR052217">
    <property type="entry name" value="Mito/Peroxisomal_Carrier"/>
</dbReference>
<protein>
    <submittedName>
        <fullName evidence="10">Uncharacterized protein</fullName>
    </submittedName>
</protein>
<evidence type="ECO:0000256" key="5">
    <source>
        <dbReference type="ARBA" id="ARBA00022737"/>
    </source>
</evidence>
<dbReference type="InterPro" id="IPR018108">
    <property type="entry name" value="MCP_transmembrane"/>
</dbReference>
<evidence type="ECO:0000256" key="4">
    <source>
        <dbReference type="ARBA" id="ARBA00022692"/>
    </source>
</evidence>
<reference evidence="10" key="1">
    <citation type="submission" date="2023-03" db="EMBL/GenBank/DDBJ databases">
        <title>Mating type loci evolution in Malassezia.</title>
        <authorList>
            <person name="Coelho M.A."/>
        </authorList>
    </citation>
    <scope>NUCLEOTIDE SEQUENCE</scope>
    <source>
        <strain evidence="10">CBS 9557</strain>
    </source>
</reference>
<evidence type="ECO:0000313" key="11">
    <source>
        <dbReference type="Proteomes" id="UP001213623"/>
    </source>
</evidence>
<dbReference type="GO" id="GO:0015217">
    <property type="term" value="F:ADP transmembrane transporter activity"/>
    <property type="evidence" value="ECO:0007669"/>
    <property type="project" value="TreeGrafter"/>
</dbReference>
<evidence type="ECO:0000256" key="1">
    <source>
        <dbReference type="ARBA" id="ARBA00004141"/>
    </source>
</evidence>
<gene>
    <name evidence="10" type="ORF">MNAN1_001260</name>
</gene>
<dbReference type="AlphaFoldDB" id="A0AAF0EKZ6"/>
<evidence type="ECO:0000256" key="2">
    <source>
        <dbReference type="ARBA" id="ARBA00006375"/>
    </source>
</evidence>